<organism evidence="9">
    <name type="scientific">Microvirga ossetica</name>
    <dbReference type="NCBI Taxonomy" id="1882682"/>
    <lineage>
        <taxon>Bacteria</taxon>
        <taxon>Pseudomonadati</taxon>
        <taxon>Pseudomonadota</taxon>
        <taxon>Alphaproteobacteria</taxon>
        <taxon>Hyphomicrobiales</taxon>
        <taxon>Methylobacteriaceae</taxon>
        <taxon>Microvirga</taxon>
    </lineage>
</organism>
<keyword evidence="6 8" id="KW-1133">Transmembrane helix</keyword>
<evidence type="ECO:0000256" key="5">
    <source>
        <dbReference type="ARBA" id="ARBA00022692"/>
    </source>
</evidence>
<keyword evidence="7 8" id="KW-0472">Membrane</keyword>
<comment type="subcellular location">
    <subcellularLocation>
        <location evidence="1">Cell inner membrane</location>
        <topology evidence="1">Multi-pass membrane protein</topology>
    </subcellularLocation>
    <subcellularLocation>
        <location evidence="8">Cell membrane</location>
        <topology evidence="8">Multi-pass membrane protein</topology>
    </subcellularLocation>
</comment>
<feature type="transmembrane region" description="Helical" evidence="8">
    <location>
        <begin position="130"/>
        <end position="152"/>
    </location>
</feature>
<feature type="transmembrane region" description="Helical" evidence="8">
    <location>
        <begin position="24"/>
        <end position="48"/>
    </location>
</feature>
<gene>
    <name evidence="9" type="ORF">BB934_23950</name>
</gene>
<accession>A0A1B2ELP4</accession>
<dbReference type="InterPro" id="IPR002771">
    <property type="entry name" value="Multi_antbiot-R_MarC"/>
</dbReference>
<evidence type="ECO:0000256" key="4">
    <source>
        <dbReference type="ARBA" id="ARBA00022519"/>
    </source>
</evidence>
<protein>
    <recommendedName>
        <fullName evidence="8">UPF0056 membrane protein</fullName>
    </recommendedName>
</protein>
<reference evidence="9" key="1">
    <citation type="submission" date="2016-07" db="EMBL/GenBank/DDBJ databases">
        <title>Microvirga ossetica sp. nov. a new species of rhizobia isolated from root nodules of the legume species Vicia alpestris Steven originated from North Ossetia region in the Caucasus.</title>
        <authorList>
            <person name="Safronova V.I."/>
            <person name="Kuznetsova I.G."/>
            <person name="Sazanova A.L."/>
            <person name="Belimov A."/>
            <person name="Andronov E."/>
            <person name="Osledkin Y.S."/>
            <person name="Onishchuk O.P."/>
            <person name="Kurchak O.N."/>
            <person name="Shaposhnikov A.I."/>
            <person name="Willems A."/>
            <person name="Tikhonovich I.A."/>
        </authorList>
    </citation>
    <scope>NUCLEOTIDE SEQUENCE [LARGE SCALE GENOMIC DNA]</scope>
    <source>
        <strain evidence="9">V5/3M</strain>
    </source>
</reference>
<name>A0A1B2ELP4_9HYPH</name>
<comment type="similarity">
    <text evidence="2 8">Belongs to the UPF0056 (MarC) family.</text>
</comment>
<dbReference type="KEGG" id="moc:BB934_23950"/>
<feature type="transmembrane region" description="Helical" evidence="8">
    <location>
        <begin position="60"/>
        <end position="79"/>
    </location>
</feature>
<dbReference type="Pfam" id="PF01914">
    <property type="entry name" value="MarC"/>
    <property type="match status" value="1"/>
</dbReference>
<dbReference type="PANTHER" id="PTHR33508:SF2">
    <property type="entry name" value="UPF0056 INNER MEMBRANE PROTEIN MARC"/>
    <property type="match status" value="1"/>
</dbReference>
<keyword evidence="4" id="KW-0997">Cell inner membrane</keyword>
<evidence type="ECO:0000256" key="6">
    <source>
        <dbReference type="ARBA" id="ARBA00022989"/>
    </source>
</evidence>
<dbReference type="EMBL" id="CP016616">
    <property type="protein sequence ID" value="ANY80904.1"/>
    <property type="molecule type" value="Genomic_DNA"/>
</dbReference>
<evidence type="ECO:0000256" key="7">
    <source>
        <dbReference type="ARBA" id="ARBA00023136"/>
    </source>
</evidence>
<keyword evidence="5 8" id="KW-0812">Transmembrane</keyword>
<proteinExistence type="inferred from homology"/>
<evidence type="ECO:0000256" key="8">
    <source>
        <dbReference type="RuleBase" id="RU362048"/>
    </source>
</evidence>
<evidence type="ECO:0000256" key="3">
    <source>
        <dbReference type="ARBA" id="ARBA00022475"/>
    </source>
</evidence>
<evidence type="ECO:0000313" key="9">
    <source>
        <dbReference type="EMBL" id="ANY80904.1"/>
    </source>
</evidence>
<sequence length="221" mass="22848">MQIDLQVGMPMELQTTSDLSLHQMVQAIVTVLAVINPVVCGSILLTLTPKLAPAQRRRKAVRVALSILIILIASALIGLRVLSVFGISLDVFRIVGGMIIAYMGFDMLSGRQTVGQATPTDDDAAASNSLAPLIMFAAGPGTITAVVTLAAVHTPDGLPVTAIVAAVVGAGVTFAVLLLAVGMGSRLGHGTQAMITRSMGLIVASMGMQFVLTDLKAFLSL</sequence>
<keyword evidence="3" id="KW-1003">Cell membrane</keyword>
<feature type="transmembrane region" description="Helical" evidence="8">
    <location>
        <begin position="158"/>
        <end position="182"/>
    </location>
</feature>
<dbReference type="AlphaFoldDB" id="A0A1B2ELP4"/>
<dbReference type="PANTHER" id="PTHR33508">
    <property type="entry name" value="UPF0056 MEMBRANE PROTEIN YHCE"/>
    <property type="match status" value="1"/>
</dbReference>
<feature type="transmembrane region" description="Helical" evidence="8">
    <location>
        <begin position="91"/>
        <end position="109"/>
    </location>
</feature>
<evidence type="ECO:0000256" key="2">
    <source>
        <dbReference type="ARBA" id="ARBA00009784"/>
    </source>
</evidence>
<feature type="transmembrane region" description="Helical" evidence="8">
    <location>
        <begin position="194"/>
        <end position="212"/>
    </location>
</feature>
<dbReference type="GO" id="GO:0005886">
    <property type="term" value="C:plasma membrane"/>
    <property type="evidence" value="ECO:0007669"/>
    <property type="project" value="UniProtKB-SubCell"/>
</dbReference>
<evidence type="ECO:0000256" key="1">
    <source>
        <dbReference type="ARBA" id="ARBA00004429"/>
    </source>
</evidence>